<sequence>MANCCVEISCKEEECHGTASKQKSFNRVRCSVHRLRLEVSVEEPELKHYQAAKPSSRMPSPSPSRSNNKTEKGPSFDLCWKSGELNATMLICESSFDKLPTCFASRQARNVEPRDENLVVS</sequence>
<keyword evidence="3" id="KW-1185">Reference proteome</keyword>
<dbReference type="AlphaFoldDB" id="A0A328EDQ9"/>
<evidence type="ECO:0000313" key="2">
    <source>
        <dbReference type="EMBL" id="RAL54808.1"/>
    </source>
</evidence>
<accession>A0A328EDQ9</accession>
<comment type="caution">
    <text evidence="2">The sequence shown here is derived from an EMBL/GenBank/DDBJ whole genome shotgun (WGS) entry which is preliminary data.</text>
</comment>
<organism evidence="2 3">
    <name type="scientific">Cuscuta australis</name>
    <dbReference type="NCBI Taxonomy" id="267555"/>
    <lineage>
        <taxon>Eukaryota</taxon>
        <taxon>Viridiplantae</taxon>
        <taxon>Streptophyta</taxon>
        <taxon>Embryophyta</taxon>
        <taxon>Tracheophyta</taxon>
        <taxon>Spermatophyta</taxon>
        <taxon>Magnoliopsida</taxon>
        <taxon>eudicotyledons</taxon>
        <taxon>Gunneridae</taxon>
        <taxon>Pentapetalae</taxon>
        <taxon>asterids</taxon>
        <taxon>lamiids</taxon>
        <taxon>Solanales</taxon>
        <taxon>Convolvulaceae</taxon>
        <taxon>Cuscuteae</taxon>
        <taxon>Cuscuta</taxon>
        <taxon>Cuscuta subgen. Grammica</taxon>
        <taxon>Cuscuta sect. Cleistogrammica</taxon>
    </lineage>
</organism>
<protein>
    <submittedName>
        <fullName evidence="2">Uncharacterized protein</fullName>
    </submittedName>
</protein>
<reference evidence="2 3" key="1">
    <citation type="submission" date="2018-06" db="EMBL/GenBank/DDBJ databases">
        <title>The Genome of Cuscuta australis (Dodder) Provides Insight into the Evolution of Plant Parasitism.</title>
        <authorList>
            <person name="Liu H."/>
        </authorList>
    </citation>
    <scope>NUCLEOTIDE SEQUENCE [LARGE SCALE GENOMIC DNA]</scope>
    <source>
        <strain evidence="3">cv. Yunnan</strain>
        <tissue evidence="2">Vines</tissue>
    </source>
</reference>
<dbReference type="Proteomes" id="UP000249390">
    <property type="component" value="Unassembled WGS sequence"/>
</dbReference>
<dbReference type="EMBL" id="NQVE01000005">
    <property type="protein sequence ID" value="RAL54808.1"/>
    <property type="molecule type" value="Genomic_DNA"/>
</dbReference>
<feature type="compositionally biased region" description="Low complexity" evidence="1">
    <location>
        <begin position="54"/>
        <end position="66"/>
    </location>
</feature>
<gene>
    <name evidence="2" type="ORF">DM860_013504</name>
</gene>
<feature type="region of interest" description="Disordered" evidence="1">
    <location>
        <begin position="46"/>
        <end position="75"/>
    </location>
</feature>
<proteinExistence type="predicted"/>
<evidence type="ECO:0000313" key="3">
    <source>
        <dbReference type="Proteomes" id="UP000249390"/>
    </source>
</evidence>
<name>A0A328EDQ9_9ASTE</name>
<evidence type="ECO:0000256" key="1">
    <source>
        <dbReference type="SAM" id="MobiDB-lite"/>
    </source>
</evidence>